<dbReference type="Proteomes" id="UP000670947">
    <property type="component" value="Unassembled WGS sequence"/>
</dbReference>
<feature type="transmembrane region" description="Helical" evidence="1">
    <location>
        <begin position="417"/>
        <end position="450"/>
    </location>
</feature>
<reference evidence="3 4" key="1">
    <citation type="submission" date="2021-03" db="EMBL/GenBank/DDBJ databases">
        <title>Paenibacillus artemisicola MWE-103 whole genome sequence.</title>
        <authorList>
            <person name="Ham Y.J."/>
        </authorList>
    </citation>
    <scope>NUCLEOTIDE SEQUENCE [LARGE SCALE GENOMIC DNA]</scope>
    <source>
        <strain evidence="3 4">MWE-103</strain>
    </source>
</reference>
<dbReference type="PANTHER" id="PTHR34219:SF1">
    <property type="entry name" value="PEPSY DOMAIN-CONTAINING PROTEIN"/>
    <property type="match status" value="1"/>
</dbReference>
<feature type="domain" description="PepSY" evidence="2">
    <location>
        <begin position="73"/>
        <end position="130"/>
    </location>
</feature>
<accession>A0ABS3W7E1</accession>
<dbReference type="InterPro" id="IPR005625">
    <property type="entry name" value="PepSY-ass_TM"/>
</dbReference>
<evidence type="ECO:0000256" key="1">
    <source>
        <dbReference type="SAM" id="Phobius"/>
    </source>
</evidence>
<sequence>MELATKAQPAPAKQPVSRGLYARIWRWHFYAGMIFMPFLIVLAITGGTYLFKDQIDDAMYHRLYHIPAQETAKISPSYQLEAVKKKYPDAALTSYKPSFGKDRTAEIGISVPEGDHTVFVNPYDGTIVGSLDPSKTFTQRIRDFHGSLLAGDHSVGDKMIELSASWAIVLIVTGLYLWWPRGTSKIWGVLLPRFRKGRKTTIRDLHAVPMFWLSIVIIMLVITGLPWSGITGNYIDKAATALNSNYPAGVWGGSGTESAVPTKDILEVPWAAENLPVPRSSESGVPALPIENVLAIAKQDKIVDGYSVALPQDDKGVYTISVWPKNVYDEATIHMDQYSGKVLTSFRFSDYGTMAQMIEIGIALHEGHYFGVANLILCLLACAAIAGSSILGAVMWWRRRPKGTVLGAPTKPVNHTLQRGAALIVIVLAVIIPPVGITFLAALILDWVVIQRISKLRAWLS</sequence>
<dbReference type="InterPro" id="IPR025711">
    <property type="entry name" value="PepSY"/>
</dbReference>
<dbReference type="PANTHER" id="PTHR34219">
    <property type="entry name" value="IRON-REGULATED INNER MEMBRANE PROTEIN-RELATED"/>
    <property type="match status" value="1"/>
</dbReference>
<dbReference type="Pfam" id="PF03929">
    <property type="entry name" value="PepSY_TM"/>
    <property type="match status" value="1"/>
</dbReference>
<feature type="transmembrane region" description="Helical" evidence="1">
    <location>
        <begin position="372"/>
        <end position="397"/>
    </location>
</feature>
<name>A0ABS3W7E1_9BACL</name>
<dbReference type="RefSeq" id="WP_208847199.1">
    <property type="nucleotide sequence ID" value="NZ_JAGGDJ010000004.1"/>
</dbReference>
<dbReference type="EMBL" id="JAGGDJ010000004">
    <property type="protein sequence ID" value="MBO7744234.1"/>
    <property type="molecule type" value="Genomic_DNA"/>
</dbReference>
<proteinExistence type="predicted"/>
<evidence type="ECO:0000313" key="3">
    <source>
        <dbReference type="EMBL" id="MBO7744234.1"/>
    </source>
</evidence>
<keyword evidence="1" id="KW-0472">Membrane</keyword>
<feature type="transmembrane region" description="Helical" evidence="1">
    <location>
        <begin position="27"/>
        <end position="51"/>
    </location>
</feature>
<organism evidence="3 4">
    <name type="scientific">Paenibacillus artemisiicola</name>
    <dbReference type="NCBI Taxonomy" id="1172618"/>
    <lineage>
        <taxon>Bacteria</taxon>
        <taxon>Bacillati</taxon>
        <taxon>Bacillota</taxon>
        <taxon>Bacilli</taxon>
        <taxon>Bacillales</taxon>
        <taxon>Paenibacillaceae</taxon>
        <taxon>Paenibacillus</taxon>
    </lineage>
</organism>
<comment type="caution">
    <text evidence="3">The sequence shown here is derived from an EMBL/GenBank/DDBJ whole genome shotgun (WGS) entry which is preliminary data.</text>
</comment>
<protein>
    <submittedName>
        <fullName evidence="3">PepSY domain-containing protein</fullName>
    </submittedName>
</protein>
<keyword evidence="4" id="KW-1185">Reference proteome</keyword>
<evidence type="ECO:0000259" key="2">
    <source>
        <dbReference type="Pfam" id="PF03413"/>
    </source>
</evidence>
<keyword evidence="1" id="KW-1133">Transmembrane helix</keyword>
<feature type="transmembrane region" description="Helical" evidence="1">
    <location>
        <begin position="207"/>
        <end position="227"/>
    </location>
</feature>
<feature type="transmembrane region" description="Helical" evidence="1">
    <location>
        <begin position="159"/>
        <end position="179"/>
    </location>
</feature>
<keyword evidence="1" id="KW-0812">Transmembrane</keyword>
<gene>
    <name evidence="3" type="ORF">I8J29_08515</name>
</gene>
<dbReference type="Pfam" id="PF03413">
    <property type="entry name" value="PepSY"/>
    <property type="match status" value="1"/>
</dbReference>
<evidence type="ECO:0000313" key="4">
    <source>
        <dbReference type="Proteomes" id="UP000670947"/>
    </source>
</evidence>